<dbReference type="InterPro" id="IPR013106">
    <property type="entry name" value="Ig_V-set"/>
</dbReference>
<keyword evidence="9" id="KW-0393">Immunoglobulin domain</keyword>
<dbReference type="Pfam" id="PF00622">
    <property type="entry name" value="SPRY"/>
    <property type="match status" value="1"/>
</dbReference>
<dbReference type="GO" id="GO:0050852">
    <property type="term" value="P:T cell receptor signaling pathway"/>
    <property type="evidence" value="ECO:0007669"/>
    <property type="project" value="TreeGrafter"/>
</dbReference>
<dbReference type="CDD" id="cd05713">
    <property type="entry name" value="IgV_MOG_like"/>
    <property type="match status" value="1"/>
</dbReference>
<dbReference type="SMART" id="SM00409">
    <property type="entry name" value="IG"/>
    <property type="match status" value="1"/>
</dbReference>
<name>A0A8C7AEH9_NEOVI</name>
<feature type="region of interest" description="Disordered" evidence="10">
    <location>
        <begin position="264"/>
        <end position="312"/>
    </location>
</feature>
<dbReference type="InterPro" id="IPR053896">
    <property type="entry name" value="BTN3A2-like_Ig-C"/>
</dbReference>
<dbReference type="GO" id="GO:0005102">
    <property type="term" value="F:signaling receptor binding"/>
    <property type="evidence" value="ECO:0007669"/>
    <property type="project" value="TreeGrafter"/>
</dbReference>
<protein>
    <submittedName>
        <fullName evidence="13">Butyrophilin subfamily 2 member A2</fullName>
    </submittedName>
</protein>
<accession>A0A8C7AEH9</accession>
<dbReference type="CDD" id="cd15819">
    <property type="entry name" value="SPRY_PRY_BTN1_2"/>
    <property type="match status" value="1"/>
</dbReference>
<dbReference type="Pfam" id="PF13765">
    <property type="entry name" value="PRY"/>
    <property type="match status" value="1"/>
</dbReference>
<comment type="subcellular location">
    <subcellularLocation>
        <location evidence="1">Membrane</location>
        <topology evidence="1">Single-pass type I membrane protein</topology>
    </subcellularLocation>
</comment>
<dbReference type="FunFam" id="2.60.40.10:FF:000088">
    <property type="entry name" value="Butyrophilin subfamily 1 member A1"/>
    <property type="match status" value="1"/>
</dbReference>
<keyword evidence="5" id="KW-1133">Transmembrane helix</keyword>
<dbReference type="GO" id="GO:0001817">
    <property type="term" value="P:regulation of cytokine production"/>
    <property type="evidence" value="ECO:0007669"/>
    <property type="project" value="TreeGrafter"/>
</dbReference>
<evidence type="ECO:0000256" key="10">
    <source>
        <dbReference type="SAM" id="MobiDB-lite"/>
    </source>
</evidence>
<dbReference type="InterPro" id="IPR013320">
    <property type="entry name" value="ConA-like_dom_sf"/>
</dbReference>
<dbReference type="InterPro" id="IPR003877">
    <property type="entry name" value="SPRY_dom"/>
</dbReference>
<feature type="compositionally biased region" description="Basic and acidic residues" evidence="10">
    <location>
        <begin position="264"/>
        <end position="278"/>
    </location>
</feature>
<dbReference type="InterPro" id="IPR003599">
    <property type="entry name" value="Ig_sub"/>
</dbReference>
<dbReference type="PRINTS" id="PR01407">
    <property type="entry name" value="BUTYPHLNCDUF"/>
</dbReference>
<evidence type="ECO:0000256" key="9">
    <source>
        <dbReference type="ARBA" id="ARBA00023319"/>
    </source>
</evidence>
<dbReference type="PROSITE" id="PS50188">
    <property type="entry name" value="B302_SPRY"/>
    <property type="match status" value="1"/>
</dbReference>
<dbReference type="PANTHER" id="PTHR24100">
    <property type="entry name" value="BUTYROPHILIN"/>
    <property type="match status" value="1"/>
</dbReference>
<dbReference type="InterPro" id="IPR007110">
    <property type="entry name" value="Ig-like_dom"/>
</dbReference>
<evidence type="ECO:0000259" key="11">
    <source>
        <dbReference type="PROSITE" id="PS50188"/>
    </source>
</evidence>
<reference evidence="13" key="2">
    <citation type="submission" date="2025-09" db="UniProtKB">
        <authorList>
            <consortium name="Ensembl"/>
        </authorList>
    </citation>
    <scope>IDENTIFICATION</scope>
</reference>
<evidence type="ECO:0000256" key="7">
    <source>
        <dbReference type="ARBA" id="ARBA00023157"/>
    </source>
</evidence>
<keyword evidence="3" id="KW-0812">Transmembrane</keyword>
<dbReference type="SUPFAM" id="SSF49899">
    <property type="entry name" value="Concanavalin A-like lectins/glucanases"/>
    <property type="match status" value="1"/>
</dbReference>
<evidence type="ECO:0000256" key="2">
    <source>
        <dbReference type="ARBA" id="ARBA00007591"/>
    </source>
</evidence>
<dbReference type="InterPro" id="IPR006574">
    <property type="entry name" value="PRY"/>
</dbReference>
<dbReference type="InterPro" id="IPR037958">
    <property type="entry name" value="SPRY/PRY_BTN1/2"/>
</dbReference>
<dbReference type="InterPro" id="IPR043136">
    <property type="entry name" value="B30.2/SPRY_sf"/>
</dbReference>
<dbReference type="SMART" id="SM00406">
    <property type="entry name" value="IGv"/>
    <property type="match status" value="1"/>
</dbReference>
<evidence type="ECO:0000256" key="5">
    <source>
        <dbReference type="ARBA" id="ARBA00022989"/>
    </source>
</evidence>
<keyword evidence="8" id="KW-0325">Glycoprotein</keyword>
<comment type="similarity">
    <text evidence="2">Belongs to the immunoglobulin superfamily. BTN/MOG family.</text>
</comment>
<dbReference type="GeneTree" id="ENSGT00940000158017"/>
<sequence length="518" mass="58586">GIPLADHSMTFRDSLVTVDPVPTPFTVVGPADPVLAMVGEDTMFRCHLSPEKDAEHMEVRWFRAQFSPAVLVYKGGQERTEEQMEEYRGRTTLVSDHINTGSVVLVIHNVTAHDNGIYHCYFQEGRSYDEAILRLMVAGLGSKPLIEMKGQEDGGVRLECTSGGWYPEPHVVWRDPHGTIMPVLEEAYTVDTEGLFMVTTAVVIRDCSVRNASCSVVNTLLGQEKETIIFIPGWFPALWRLITPRKLHRGKEVEKEEKEIACKKLETDQMEKEKERQIRGVSHHLSGTSLGSRNSTIPQDPRPKPETSSAADVVLDPDTAHPELFLTEDRRSVRRGPFRQSVPNNPERFDCRPCVLGLESFSSGRHYWEVEVENVMVWAVGVCRDSVERKGEALLVPQNGFWTLEMFGNQYRALSSPEKILPLKERLRRVGIFLDYEAGDISFYNMRDRSHIYTCPRSPFSGPLRPFFRLGSDDSPLFICPAFTGARGVLVPEGGLILHRMGTHRRSHREEFPGLRAK</sequence>
<dbReference type="Pfam" id="PF07686">
    <property type="entry name" value="V-set"/>
    <property type="match status" value="1"/>
</dbReference>
<dbReference type="AlphaFoldDB" id="A0A8C7AEH9"/>
<dbReference type="FunFam" id="2.60.120.920:FF:000004">
    <property type="entry name" value="Butyrophilin subfamily 1 member A1"/>
    <property type="match status" value="1"/>
</dbReference>
<evidence type="ECO:0000256" key="1">
    <source>
        <dbReference type="ARBA" id="ARBA00004479"/>
    </source>
</evidence>
<dbReference type="Gene3D" id="2.60.40.10">
    <property type="entry name" value="Immunoglobulins"/>
    <property type="match status" value="2"/>
</dbReference>
<dbReference type="Ensembl" id="ENSNVIT00000008807.1">
    <property type="protein sequence ID" value="ENSNVIP00000007518.1"/>
    <property type="gene ID" value="ENSNVIG00000005910.1"/>
</dbReference>
<organism evidence="13 14">
    <name type="scientific">Neovison vison</name>
    <name type="common">American mink</name>
    <name type="synonym">Mustela vison</name>
    <dbReference type="NCBI Taxonomy" id="452646"/>
    <lineage>
        <taxon>Eukaryota</taxon>
        <taxon>Metazoa</taxon>
        <taxon>Chordata</taxon>
        <taxon>Craniata</taxon>
        <taxon>Vertebrata</taxon>
        <taxon>Euteleostomi</taxon>
        <taxon>Mammalia</taxon>
        <taxon>Eutheria</taxon>
        <taxon>Laurasiatheria</taxon>
        <taxon>Carnivora</taxon>
        <taxon>Caniformia</taxon>
        <taxon>Musteloidea</taxon>
        <taxon>Mustelidae</taxon>
        <taxon>Mustelinae</taxon>
        <taxon>Neogale</taxon>
    </lineage>
</organism>
<evidence type="ECO:0000256" key="8">
    <source>
        <dbReference type="ARBA" id="ARBA00023180"/>
    </source>
</evidence>
<evidence type="ECO:0000256" key="3">
    <source>
        <dbReference type="ARBA" id="ARBA00022692"/>
    </source>
</evidence>
<dbReference type="SMART" id="SM00589">
    <property type="entry name" value="PRY"/>
    <property type="match status" value="1"/>
</dbReference>
<dbReference type="Proteomes" id="UP000694425">
    <property type="component" value="Unplaced"/>
</dbReference>
<dbReference type="InterPro" id="IPR001870">
    <property type="entry name" value="B30.2/SPRY"/>
</dbReference>
<dbReference type="PROSITE" id="PS50835">
    <property type="entry name" value="IG_LIKE"/>
    <property type="match status" value="1"/>
</dbReference>
<dbReference type="Pfam" id="PF22705">
    <property type="entry name" value="C2-set_3"/>
    <property type="match status" value="1"/>
</dbReference>
<evidence type="ECO:0000259" key="12">
    <source>
        <dbReference type="PROSITE" id="PS50835"/>
    </source>
</evidence>
<feature type="domain" description="B30.2/SPRY" evidence="11">
    <location>
        <begin position="293"/>
        <end position="486"/>
    </location>
</feature>
<evidence type="ECO:0000256" key="4">
    <source>
        <dbReference type="ARBA" id="ARBA00022729"/>
    </source>
</evidence>
<dbReference type="GO" id="GO:0009897">
    <property type="term" value="C:external side of plasma membrane"/>
    <property type="evidence" value="ECO:0007669"/>
    <property type="project" value="TreeGrafter"/>
</dbReference>
<feature type="compositionally biased region" description="Polar residues" evidence="10">
    <location>
        <begin position="285"/>
        <end position="298"/>
    </location>
</feature>
<proteinExistence type="inferred from homology"/>
<evidence type="ECO:0000313" key="14">
    <source>
        <dbReference type="Proteomes" id="UP000694425"/>
    </source>
</evidence>
<dbReference type="InterPro" id="IPR036179">
    <property type="entry name" value="Ig-like_dom_sf"/>
</dbReference>
<keyword evidence="14" id="KW-1185">Reference proteome</keyword>
<dbReference type="FunFam" id="2.60.40.10:FF:000208">
    <property type="entry name" value="Butyrophilin subfamily 1 member A1"/>
    <property type="match status" value="1"/>
</dbReference>
<feature type="domain" description="Ig-like" evidence="12">
    <location>
        <begin position="24"/>
        <end position="120"/>
    </location>
</feature>
<dbReference type="InterPro" id="IPR050504">
    <property type="entry name" value="IgSF_BTN/MOG"/>
</dbReference>
<dbReference type="InterPro" id="IPR013783">
    <property type="entry name" value="Ig-like_fold"/>
</dbReference>
<reference evidence="13" key="1">
    <citation type="submission" date="2025-08" db="UniProtKB">
        <authorList>
            <consortium name="Ensembl"/>
        </authorList>
    </citation>
    <scope>IDENTIFICATION</scope>
</reference>
<dbReference type="PANTHER" id="PTHR24100:SF139">
    <property type="entry name" value="BUTYROPHILIN SUBFAMILY 2 MEMBER A2"/>
    <property type="match status" value="1"/>
</dbReference>
<keyword evidence="7" id="KW-1015">Disulfide bond</keyword>
<keyword evidence="4" id="KW-0732">Signal</keyword>
<dbReference type="InterPro" id="IPR003879">
    <property type="entry name" value="Butyrophylin_SPRY"/>
</dbReference>
<dbReference type="SUPFAM" id="SSF48726">
    <property type="entry name" value="Immunoglobulin"/>
    <property type="match status" value="2"/>
</dbReference>
<evidence type="ECO:0000313" key="13">
    <source>
        <dbReference type="Ensembl" id="ENSNVIP00000007518.1"/>
    </source>
</evidence>
<evidence type="ECO:0000256" key="6">
    <source>
        <dbReference type="ARBA" id="ARBA00023136"/>
    </source>
</evidence>
<keyword evidence="6" id="KW-0472">Membrane</keyword>
<dbReference type="Gene3D" id="2.60.120.920">
    <property type="match status" value="1"/>
</dbReference>
<dbReference type="SMART" id="SM00449">
    <property type="entry name" value="SPRY"/>
    <property type="match status" value="1"/>
</dbReference>